<name>A0ABX7WU92_9GAMM</name>
<accession>A0ABX7WU92</accession>
<evidence type="ECO:0000313" key="4">
    <source>
        <dbReference type="EMBL" id="QTR47396.1"/>
    </source>
</evidence>
<reference evidence="4 5" key="1">
    <citation type="submission" date="2021-04" db="EMBL/GenBank/DDBJ databases">
        <title>Genomics, taxonomy and metabolism of representatives of sulfur bacteria of the genus Thiothrix: Thiothrix fructosivorans QT, Thiothrix unzii A1T and three new species, Thiothrix subterranea sp. nov., Thiothrix litoralis sp. nov. and 'Candidatus Thiothrix anitrata' sp. nov.</title>
        <authorList>
            <person name="Ravin N.V."/>
            <person name="Smolyakov D."/>
            <person name="Rudenko T.S."/>
            <person name="Mardanov A.V."/>
            <person name="Beletsky A.V."/>
            <person name="Markov N.D."/>
            <person name="Fomenkov A.I."/>
            <person name="Roberts R.J."/>
            <person name="Karnachuk O.V."/>
            <person name="Novikov A."/>
            <person name="Grabovich M.Y."/>
        </authorList>
    </citation>
    <scope>NUCLEOTIDE SEQUENCE [LARGE SCALE GENOMIC DNA]</scope>
    <source>
        <strain evidence="4 5">AS</strain>
    </source>
</reference>
<organism evidence="4 5">
    <name type="scientific">Thiothrix litoralis</name>
    <dbReference type="NCBI Taxonomy" id="2891210"/>
    <lineage>
        <taxon>Bacteria</taxon>
        <taxon>Pseudomonadati</taxon>
        <taxon>Pseudomonadota</taxon>
        <taxon>Gammaproteobacteria</taxon>
        <taxon>Thiotrichales</taxon>
        <taxon>Thiotrichaceae</taxon>
        <taxon>Thiothrix</taxon>
    </lineage>
</organism>
<proteinExistence type="predicted"/>
<evidence type="ECO:0000313" key="5">
    <source>
        <dbReference type="Proteomes" id="UP000672039"/>
    </source>
</evidence>
<dbReference type="EMBL" id="CP072801">
    <property type="protein sequence ID" value="QTR47396.1"/>
    <property type="molecule type" value="Genomic_DNA"/>
</dbReference>
<dbReference type="Pfam" id="PF26109">
    <property type="entry name" value="WHD_BrxR"/>
    <property type="match status" value="1"/>
</dbReference>
<dbReference type="Proteomes" id="UP000672039">
    <property type="component" value="Chromosome"/>
</dbReference>
<keyword evidence="5" id="KW-1185">Reference proteome</keyword>
<evidence type="ECO:0000259" key="3">
    <source>
        <dbReference type="Pfam" id="PF26109"/>
    </source>
</evidence>
<dbReference type="PROSITE" id="PS52050">
    <property type="entry name" value="WYL"/>
    <property type="match status" value="1"/>
</dbReference>
<feature type="domain" description="DNA-binding transcriptional repressor CapW winged helix-turn-helix" evidence="3">
    <location>
        <begin position="4"/>
        <end position="85"/>
    </location>
</feature>
<dbReference type="InterPro" id="IPR026881">
    <property type="entry name" value="WYL_dom"/>
</dbReference>
<protein>
    <submittedName>
        <fullName evidence="4">WYL domain-containing protein</fullName>
    </submittedName>
</protein>
<feature type="domain" description="WYL" evidence="1">
    <location>
        <begin position="119"/>
        <end position="184"/>
    </location>
</feature>
<sequence length="285" mass="33628">MNRDTSRRFAYIETCLYWGVGITARQLGETFEIARPNAQASITAYRELHPNNLCYNASLKRHEASNTFAAHYISDKPEIYLNYLRGNYLTSKFWKDEDWSELPIHDVDTLFRPHLQSDITQTVVSAIQTQQALHLYYHAKAQTHDLTVAPNQLVYASRRYHIRAYSYDANKYIDLVLSRILEADISTEDWVSSDEDKEWNTYIDLNFKPNPELPEQLRNTLLLDFRLKGNLYTITVRKALQAYVLREMERIDWQHKIPLWLYVPAQERYETLFQNLALVPSQQIM</sequence>
<dbReference type="Pfam" id="PF13280">
    <property type="entry name" value="WYL"/>
    <property type="match status" value="1"/>
</dbReference>
<dbReference type="InterPro" id="IPR059019">
    <property type="entry name" value="WHD_CapW"/>
</dbReference>
<dbReference type="RefSeq" id="WP_210223665.1">
    <property type="nucleotide sequence ID" value="NZ_CP072801.1"/>
</dbReference>
<feature type="domain" description="DNA-binding transcriptional repressor CapW C-terminal dimerisation" evidence="2">
    <location>
        <begin position="203"/>
        <end position="248"/>
    </location>
</feature>
<dbReference type="InterPro" id="IPR059020">
    <property type="entry name" value="CapW_CTD"/>
</dbReference>
<dbReference type="Pfam" id="PF26107">
    <property type="entry name" value="BrxR_CTD"/>
    <property type="match status" value="1"/>
</dbReference>
<evidence type="ECO:0000259" key="2">
    <source>
        <dbReference type="Pfam" id="PF26107"/>
    </source>
</evidence>
<evidence type="ECO:0000259" key="1">
    <source>
        <dbReference type="Pfam" id="PF13280"/>
    </source>
</evidence>
<gene>
    <name evidence="4" type="ORF">J9253_05525</name>
</gene>